<evidence type="ECO:0000313" key="3">
    <source>
        <dbReference type="Proteomes" id="UP000288805"/>
    </source>
</evidence>
<feature type="compositionally biased region" description="Polar residues" evidence="1">
    <location>
        <begin position="61"/>
        <end position="79"/>
    </location>
</feature>
<feature type="compositionally biased region" description="Pro residues" evidence="1">
    <location>
        <begin position="80"/>
        <end position="97"/>
    </location>
</feature>
<reference evidence="2 3" key="1">
    <citation type="journal article" date="2018" name="PLoS Genet.">
        <title>Population sequencing reveals clonal diversity and ancestral inbreeding in the grapevine cultivar Chardonnay.</title>
        <authorList>
            <person name="Roach M.J."/>
            <person name="Johnson D.L."/>
            <person name="Bohlmann J."/>
            <person name="van Vuuren H.J."/>
            <person name="Jones S.J."/>
            <person name="Pretorius I.S."/>
            <person name="Schmidt S.A."/>
            <person name="Borneman A.R."/>
        </authorList>
    </citation>
    <scope>NUCLEOTIDE SEQUENCE [LARGE SCALE GENOMIC DNA]</scope>
    <source>
        <strain evidence="3">cv. Chardonnay</strain>
        <tissue evidence="2">Leaf</tissue>
    </source>
</reference>
<gene>
    <name evidence="2" type="ORF">CK203_041798</name>
</gene>
<proteinExistence type="predicted"/>
<name>A0A438HHE1_VITVI</name>
<protein>
    <submittedName>
        <fullName evidence="2">Uncharacterized protein</fullName>
    </submittedName>
</protein>
<comment type="caution">
    <text evidence="2">The sequence shown here is derived from an EMBL/GenBank/DDBJ whole genome shotgun (WGS) entry which is preliminary data.</text>
</comment>
<dbReference type="EMBL" id="QGNW01000223">
    <property type="protein sequence ID" value="RVW83779.1"/>
    <property type="molecule type" value="Genomic_DNA"/>
</dbReference>
<dbReference type="Proteomes" id="UP000288805">
    <property type="component" value="Unassembled WGS sequence"/>
</dbReference>
<organism evidence="2 3">
    <name type="scientific">Vitis vinifera</name>
    <name type="common">Grape</name>
    <dbReference type="NCBI Taxonomy" id="29760"/>
    <lineage>
        <taxon>Eukaryota</taxon>
        <taxon>Viridiplantae</taxon>
        <taxon>Streptophyta</taxon>
        <taxon>Embryophyta</taxon>
        <taxon>Tracheophyta</taxon>
        <taxon>Spermatophyta</taxon>
        <taxon>Magnoliopsida</taxon>
        <taxon>eudicotyledons</taxon>
        <taxon>Gunneridae</taxon>
        <taxon>Pentapetalae</taxon>
        <taxon>rosids</taxon>
        <taxon>Vitales</taxon>
        <taxon>Vitaceae</taxon>
        <taxon>Viteae</taxon>
        <taxon>Vitis</taxon>
    </lineage>
</organism>
<evidence type="ECO:0000256" key="1">
    <source>
        <dbReference type="SAM" id="MobiDB-lite"/>
    </source>
</evidence>
<feature type="region of interest" description="Disordered" evidence="1">
    <location>
        <begin position="61"/>
        <end position="129"/>
    </location>
</feature>
<sequence>MRGGYGPARSLETLDSHISSHVPSVQHPTYSDLPLVQSFTSLDSPLVQLPISLYLSLVQAPTSSNPPSAQPLTFSDSPSVQPPTPLDLPPLQPPTSSDPPSVQINTSTQLDLPPAIPRSRRGLHRPGLLPPPPPLFPAPAPSQTNVLHVSHVVPATVREERPKRKRVPVTHRFSHCEGM</sequence>
<accession>A0A438HHE1</accession>
<evidence type="ECO:0000313" key="2">
    <source>
        <dbReference type="EMBL" id="RVW83779.1"/>
    </source>
</evidence>
<dbReference type="AlphaFoldDB" id="A0A438HHE1"/>